<evidence type="ECO:0000256" key="1">
    <source>
        <dbReference type="SAM" id="MobiDB-lite"/>
    </source>
</evidence>
<feature type="compositionally biased region" description="Basic residues" evidence="1">
    <location>
        <begin position="655"/>
        <end position="668"/>
    </location>
</feature>
<proteinExistence type="predicted"/>
<organism evidence="2 3">
    <name type="scientific">Nonomuraea angiospora</name>
    <dbReference type="NCBI Taxonomy" id="46172"/>
    <lineage>
        <taxon>Bacteria</taxon>
        <taxon>Bacillati</taxon>
        <taxon>Actinomycetota</taxon>
        <taxon>Actinomycetes</taxon>
        <taxon>Streptosporangiales</taxon>
        <taxon>Streptosporangiaceae</taxon>
        <taxon>Nonomuraea</taxon>
    </lineage>
</organism>
<protein>
    <submittedName>
        <fullName evidence="2">Uncharacterized protein</fullName>
    </submittedName>
</protein>
<dbReference type="Proteomes" id="UP000633509">
    <property type="component" value="Unassembled WGS sequence"/>
</dbReference>
<accession>A0ABR9M6L4</accession>
<comment type="caution">
    <text evidence="2">The sequence shown here is derived from an EMBL/GenBank/DDBJ whole genome shotgun (WGS) entry which is preliminary data.</text>
</comment>
<evidence type="ECO:0000313" key="3">
    <source>
        <dbReference type="Proteomes" id="UP000633509"/>
    </source>
</evidence>
<feature type="region of interest" description="Disordered" evidence="1">
    <location>
        <begin position="645"/>
        <end position="668"/>
    </location>
</feature>
<evidence type="ECO:0000313" key="2">
    <source>
        <dbReference type="EMBL" id="MBE1587951.1"/>
    </source>
</evidence>
<keyword evidence="3" id="KW-1185">Reference proteome</keyword>
<dbReference type="RefSeq" id="WP_192788256.1">
    <property type="nucleotide sequence ID" value="NZ_JADBEK010000001.1"/>
</dbReference>
<sequence>MRTFFEPDQEEEFEAAKDLLIRRCLDWAGDRGLAADGLVLTAALDSRHRSRDGRLAFWDGAQVRRFLLEWIPRYVAAPREDLEAAPQSLITLLRYLDATGIRDPRGATTAELEKAVAEAVKDYPAALADPYRQGLARFWAQVAIDNGVDPGDHKALTKFQRDVDAGRVAYDADVLDKVVEARFVGLGPDEERAFPQPPIVLPPAPEIAAAAARSETVRRLAALADWAGAEGRPLTGAGNLRVADARELAELLGTGEQDLKVRSATHMPKLHLVVEWAKAARLVRVSKGRLLRVAKAAPLLRDPERLWSRAFEVFFDLGPAIGASASGWDVQSPLAEVFDEVMADVLNSVYGLPGQVPVARLQETVWLACREYLMPGDRTHDLWRRKVDDDLVAALEALAEFGAVELSHGVAEALYLSDLGDDDEEQPLPLDARTRLRAILAEPGLLVSLTPLGMRGVRERMLAEGRDAPLVGELAQAAPGELLGVLAEHYPPEEAATELGGWLAAHGGDAEPLLDAIRACPFRTRASAMLTTLVETHPGGRSLLAGLRGDRVLAPIAITLLHDAGAVGPDDLSSSEQLLLMTEGLLNLLEVAGPEEVVTQLGQMAGREAPQIIEAVTRSGHPATVGMDELRRLVAEPLLTRSRTLRFVQGPRPGARGRRSGHGKKRRR</sequence>
<name>A0ABR9M6L4_9ACTN</name>
<dbReference type="EMBL" id="JADBEK010000001">
    <property type="protein sequence ID" value="MBE1587951.1"/>
    <property type="molecule type" value="Genomic_DNA"/>
</dbReference>
<reference evidence="2 3" key="1">
    <citation type="submission" date="2020-10" db="EMBL/GenBank/DDBJ databases">
        <title>Sequencing the genomes of 1000 actinobacteria strains.</title>
        <authorList>
            <person name="Klenk H.-P."/>
        </authorList>
    </citation>
    <scope>NUCLEOTIDE SEQUENCE [LARGE SCALE GENOMIC DNA]</scope>
    <source>
        <strain evidence="2 3">DSM 43173</strain>
    </source>
</reference>
<gene>
    <name evidence="2" type="ORF">H4W80_006209</name>
</gene>